<protein>
    <submittedName>
        <fullName evidence="2">Transposase</fullName>
    </submittedName>
</protein>
<accession>A0A183F7L8</accession>
<name>A0A183F7L8_HELPZ</name>
<evidence type="ECO:0000313" key="1">
    <source>
        <dbReference type="Proteomes" id="UP000050761"/>
    </source>
</evidence>
<keyword evidence="1" id="KW-1185">Reference proteome</keyword>
<dbReference type="AlphaFoldDB" id="A0A183F7L8"/>
<reference evidence="2" key="1">
    <citation type="submission" date="2019-09" db="UniProtKB">
        <authorList>
            <consortium name="WormBaseParasite"/>
        </authorList>
    </citation>
    <scope>IDENTIFICATION</scope>
</reference>
<dbReference type="WBParaSite" id="HPBE_0000216001-mRNA-1">
    <property type="protein sequence ID" value="HPBE_0000216001-mRNA-1"/>
    <property type="gene ID" value="HPBE_0000216001"/>
</dbReference>
<sequence length="40" mass="4746">LAEQMASIQKDFKARQLEVDEANGWKWLKNKKKIGIRKMN</sequence>
<evidence type="ECO:0000313" key="2">
    <source>
        <dbReference type="WBParaSite" id="HPBE_0000216001-mRNA-1"/>
    </source>
</evidence>
<proteinExistence type="predicted"/>
<dbReference type="Proteomes" id="UP000050761">
    <property type="component" value="Unassembled WGS sequence"/>
</dbReference>
<organism evidence="1 2">
    <name type="scientific">Heligmosomoides polygyrus</name>
    <name type="common">Parasitic roundworm</name>
    <dbReference type="NCBI Taxonomy" id="6339"/>
    <lineage>
        <taxon>Eukaryota</taxon>
        <taxon>Metazoa</taxon>
        <taxon>Ecdysozoa</taxon>
        <taxon>Nematoda</taxon>
        <taxon>Chromadorea</taxon>
        <taxon>Rhabditida</taxon>
        <taxon>Rhabditina</taxon>
        <taxon>Rhabditomorpha</taxon>
        <taxon>Strongyloidea</taxon>
        <taxon>Heligmosomidae</taxon>
        <taxon>Heligmosomoides</taxon>
    </lineage>
</organism>